<keyword evidence="2" id="KW-0677">Repeat</keyword>
<dbReference type="InterPro" id="IPR036322">
    <property type="entry name" value="WD40_repeat_dom_sf"/>
</dbReference>
<feature type="compositionally biased region" description="Basic and acidic residues" evidence="8">
    <location>
        <begin position="88"/>
        <end position="105"/>
    </location>
</feature>
<feature type="repeat" description="WD" evidence="7">
    <location>
        <begin position="412"/>
        <end position="453"/>
    </location>
</feature>
<comment type="caution">
    <text evidence="9">The sequence shown here is derived from an EMBL/GenBank/DDBJ whole genome shotgun (WGS) entry which is preliminary data.</text>
</comment>
<dbReference type="SMART" id="SM00320">
    <property type="entry name" value="WD40"/>
    <property type="match status" value="7"/>
</dbReference>
<evidence type="ECO:0000256" key="3">
    <source>
        <dbReference type="ARBA" id="ARBA00023054"/>
    </source>
</evidence>
<dbReference type="PROSITE" id="PS00678">
    <property type="entry name" value="WD_REPEATS_1"/>
    <property type="match status" value="2"/>
</dbReference>
<feature type="compositionally biased region" description="Basic and acidic residues" evidence="8">
    <location>
        <begin position="668"/>
        <end position="695"/>
    </location>
</feature>
<dbReference type="InterPro" id="IPR015943">
    <property type="entry name" value="WD40/YVTN_repeat-like_dom_sf"/>
</dbReference>
<proteinExistence type="inferred from homology"/>
<dbReference type="GO" id="GO:0048188">
    <property type="term" value="C:Set1C/COMPASS complex"/>
    <property type="evidence" value="ECO:0007669"/>
    <property type="project" value="TreeGrafter"/>
</dbReference>
<evidence type="ECO:0000256" key="5">
    <source>
        <dbReference type="ARBA" id="ARBA00039789"/>
    </source>
</evidence>
<dbReference type="AlphaFoldDB" id="A0A168AEU4"/>
<dbReference type="CDD" id="cd00200">
    <property type="entry name" value="WD40"/>
    <property type="match status" value="1"/>
</dbReference>
<dbReference type="SUPFAM" id="SSF50978">
    <property type="entry name" value="WD40 repeat-like"/>
    <property type="match status" value="1"/>
</dbReference>
<evidence type="ECO:0000256" key="2">
    <source>
        <dbReference type="ARBA" id="ARBA00022737"/>
    </source>
</evidence>
<feature type="repeat" description="WD" evidence="7">
    <location>
        <begin position="499"/>
        <end position="531"/>
    </location>
</feature>
<evidence type="ECO:0000256" key="4">
    <source>
        <dbReference type="ARBA" id="ARBA00038415"/>
    </source>
</evidence>
<name>A0A168AEU4_9HYPO</name>
<keyword evidence="1 7" id="KW-0853">WD repeat</keyword>
<dbReference type="PROSITE" id="PS50082">
    <property type="entry name" value="WD_REPEATS_2"/>
    <property type="match status" value="5"/>
</dbReference>
<feature type="compositionally biased region" description="Basic and acidic residues" evidence="8">
    <location>
        <begin position="718"/>
        <end position="728"/>
    </location>
</feature>
<dbReference type="PROSITE" id="PS50294">
    <property type="entry name" value="WD_REPEATS_REGION"/>
    <property type="match status" value="5"/>
</dbReference>
<reference evidence="9 10" key="1">
    <citation type="journal article" date="2016" name="Genome Biol. Evol.">
        <title>Divergent and convergent evolution of fungal pathogenicity.</title>
        <authorList>
            <person name="Shang Y."/>
            <person name="Xiao G."/>
            <person name="Zheng P."/>
            <person name="Cen K."/>
            <person name="Zhan S."/>
            <person name="Wang C."/>
        </authorList>
    </citation>
    <scope>NUCLEOTIDE SEQUENCE [LARGE SCALE GENOMIC DNA]</scope>
    <source>
        <strain evidence="9 10">RCEF 264</strain>
    </source>
</reference>
<dbReference type="OrthoDB" id="674604at2759"/>
<feature type="repeat" description="WD" evidence="7">
    <location>
        <begin position="250"/>
        <end position="291"/>
    </location>
</feature>
<comment type="similarity">
    <text evidence="4">Belongs to the WD repeat MDV1/CAF4 family.</text>
</comment>
<accession>A0A168AEU4</accession>
<dbReference type="PANTHER" id="PTHR22847:SF637">
    <property type="entry name" value="WD REPEAT DOMAIN 5B"/>
    <property type="match status" value="1"/>
</dbReference>
<protein>
    <recommendedName>
        <fullName evidence="5">Mitochondrial division protein 1</fullName>
    </recommendedName>
</protein>
<organism evidence="9 10">
    <name type="scientific">Niveomyces insectorum RCEF 264</name>
    <dbReference type="NCBI Taxonomy" id="1081102"/>
    <lineage>
        <taxon>Eukaryota</taxon>
        <taxon>Fungi</taxon>
        <taxon>Dikarya</taxon>
        <taxon>Ascomycota</taxon>
        <taxon>Pezizomycotina</taxon>
        <taxon>Sordariomycetes</taxon>
        <taxon>Hypocreomycetidae</taxon>
        <taxon>Hypocreales</taxon>
        <taxon>Cordycipitaceae</taxon>
        <taxon>Niveomyces</taxon>
    </lineage>
</organism>
<sequence>MAPVEVAVPLEHPAKRRKVRNVDDGDGDGDGNNVVAKKQALKQKRPERLSIRARQRRSPALSPKKGKDGKEKNDDDDDDDDDEDQDETGEKAKKNGERRGNDATRRKSVTTGRRRATVTVTVVNIAIKVSITVAIGLRTAGEIKVSAVTQQLAIPVPVPVSVSIAVSIAVRRKLSYPLVLRVTAAVAALWTIPKRPIPYFFPLTIDPAEFALFTTFSLILTLCFPPASQRRRHPHPRPPPRPHYRRVFAMRGHEGPVSQVRISPDGRWIASASADATARIWDAATGAHITTLVGHVAGLSCLAWSPDSNTLATGSDDKSIRLWDRVTGEPAHALVHMSSPADGETDGNANANADENANGGMAALDFELQEGENRRGTAAATARYARRLRDGVNGANAHGGGSGGARGTRLPLLGHHNYVYCLAFSPKGNILASGSYDEAVFLWDVRAGRLMRSLPAHSDPVSGIDFCCDGTLVVSCSTDGLIRIWDTGTGQCLRTLLLLDEDNPAVTNVCFSPNGRYVLAFNLDSCIRLWDYIAQPSVVKKTYQGHVNKGFSIGGCFGVLGTNGGARNDDGVNGSSSRNNNNNKSKRYCAFVAAASEDGDVVLWDVGTKAVVQRLRGAHRGGVCFWVDVCGTTMVSCGQDGWINVYRHKDTYGGDDDDDHEDQGDEDGVPKGEERRRMERSNESDQDEHGDRHDDSDDANTSVDKFVAAGAADGDIVTDSRHSVDEQA</sequence>
<evidence type="ECO:0000256" key="6">
    <source>
        <dbReference type="ARBA" id="ARBA00043913"/>
    </source>
</evidence>
<evidence type="ECO:0000256" key="8">
    <source>
        <dbReference type="SAM" id="MobiDB-lite"/>
    </source>
</evidence>
<evidence type="ECO:0000313" key="10">
    <source>
        <dbReference type="Proteomes" id="UP000076874"/>
    </source>
</evidence>
<dbReference type="Gene3D" id="2.130.10.10">
    <property type="entry name" value="YVTN repeat-like/Quinoprotein amine dehydrogenase"/>
    <property type="match status" value="2"/>
</dbReference>
<evidence type="ECO:0000313" key="9">
    <source>
        <dbReference type="EMBL" id="OAA68647.1"/>
    </source>
</evidence>
<dbReference type="PRINTS" id="PR00320">
    <property type="entry name" value="GPROTEINBRPT"/>
</dbReference>
<feature type="compositionally biased region" description="Acidic residues" evidence="8">
    <location>
        <begin position="74"/>
        <end position="87"/>
    </location>
</feature>
<keyword evidence="3" id="KW-0175">Coiled coil</keyword>
<feature type="region of interest" description="Disordered" evidence="8">
    <location>
        <begin position="653"/>
        <end position="728"/>
    </location>
</feature>
<dbReference type="GO" id="GO:0042393">
    <property type="term" value="F:histone binding"/>
    <property type="evidence" value="ECO:0007669"/>
    <property type="project" value="TreeGrafter"/>
</dbReference>
<gene>
    <name evidence="9" type="ORF">SPI_00842</name>
</gene>
<feature type="repeat" description="WD" evidence="7">
    <location>
        <begin position="454"/>
        <end position="495"/>
    </location>
</feature>
<evidence type="ECO:0000256" key="1">
    <source>
        <dbReference type="ARBA" id="ARBA00022574"/>
    </source>
</evidence>
<evidence type="ECO:0000256" key="7">
    <source>
        <dbReference type="PROSITE-ProRule" id="PRU00221"/>
    </source>
</evidence>
<keyword evidence="10" id="KW-1185">Reference proteome</keyword>
<dbReference type="InterPro" id="IPR019775">
    <property type="entry name" value="WD40_repeat_CS"/>
</dbReference>
<dbReference type="Pfam" id="PF00400">
    <property type="entry name" value="WD40"/>
    <property type="match status" value="5"/>
</dbReference>
<comment type="function">
    <text evidence="6">Involved in mitochondrial fission. Acts as an adapter protein required to form mitochondrial fission complexes. Formation of these complexes is required to promote constriction and fission of the mitochondrial compartment at a late step in mitochondrial division.</text>
</comment>
<dbReference type="InterPro" id="IPR001680">
    <property type="entry name" value="WD40_rpt"/>
</dbReference>
<dbReference type="InterPro" id="IPR020472">
    <property type="entry name" value="WD40_PAC1"/>
</dbReference>
<dbReference type="EMBL" id="AZHD01000001">
    <property type="protein sequence ID" value="OAA68647.1"/>
    <property type="molecule type" value="Genomic_DNA"/>
</dbReference>
<dbReference type="PANTHER" id="PTHR22847">
    <property type="entry name" value="WD40 REPEAT PROTEIN"/>
    <property type="match status" value="1"/>
</dbReference>
<feature type="repeat" description="WD" evidence="7">
    <location>
        <begin position="292"/>
        <end position="333"/>
    </location>
</feature>
<feature type="compositionally biased region" description="Acidic residues" evidence="8">
    <location>
        <begin position="653"/>
        <end position="667"/>
    </location>
</feature>
<feature type="region of interest" description="Disordered" evidence="8">
    <location>
        <begin position="1"/>
        <end position="113"/>
    </location>
</feature>
<dbReference type="Proteomes" id="UP000076874">
    <property type="component" value="Unassembled WGS sequence"/>
</dbReference>
<dbReference type="STRING" id="1081102.A0A168AEU4"/>